<dbReference type="PANTHER" id="PTHR43767:SF7">
    <property type="entry name" value="MEDIUM_LONG-CHAIN-FATTY-ACID--COA LIGASE FADD8"/>
    <property type="match status" value="1"/>
</dbReference>
<dbReference type="GeneID" id="51865688"/>
<dbReference type="PANTHER" id="PTHR43767">
    <property type="entry name" value="LONG-CHAIN-FATTY-ACID--COA LIGASE"/>
    <property type="match status" value="1"/>
</dbReference>
<dbReference type="CDD" id="cd04433">
    <property type="entry name" value="AFD_class_I"/>
    <property type="match status" value="1"/>
</dbReference>
<dbReference type="GO" id="GO:0004467">
    <property type="term" value="F:long-chain fatty acid-CoA ligase activity"/>
    <property type="evidence" value="ECO:0007669"/>
    <property type="project" value="UniProtKB-EC"/>
</dbReference>
<organism evidence="4 5">
    <name type="scientific">Streptomyces venezuelae (strain ATCC 10712 / CBS 650.69 / DSM 40230 / JCM 4526 / NBRC 13096 / PD 04745)</name>
    <dbReference type="NCBI Taxonomy" id="953739"/>
    <lineage>
        <taxon>Bacteria</taxon>
        <taxon>Bacillati</taxon>
        <taxon>Actinomycetota</taxon>
        <taxon>Actinomycetes</taxon>
        <taxon>Kitasatosporales</taxon>
        <taxon>Streptomycetaceae</taxon>
        <taxon>Streptomyces</taxon>
    </lineage>
</organism>
<keyword evidence="5" id="KW-1185">Reference proteome</keyword>
<gene>
    <name evidence="4" type="ordered locus">SVEN_5127</name>
</gene>
<dbReference type="AlphaFoldDB" id="F2R441"/>
<evidence type="ECO:0000313" key="4">
    <source>
        <dbReference type="EMBL" id="CCA58413.1"/>
    </source>
</evidence>
<dbReference type="STRING" id="953739.SVEN_5127"/>
<dbReference type="InterPro" id="IPR000873">
    <property type="entry name" value="AMP-dep_synth/lig_dom"/>
</dbReference>
<evidence type="ECO:0000259" key="3">
    <source>
        <dbReference type="Pfam" id="PF13193"/>
    </source>
</evidence>
<dbReference type="Gene3D" id="3.40.50.12780">
    <property type="entry name" value="N-terminal domain of ligase-like"/>
    <property type="match status" value="1"/>
</dbReference>
<sequence>MYVRRILDALGKDPGRVVIHRADEAVTAGRLAGSVRATTALLHSRGVRPGDTVAVLTGPNRPLMLGARYAVHLLGATSVYVRSMNPRTDTETFTVATQAQLLQDLRVSVLLVDDESAERGTWLTRRVPGVTALTVPWGTGDGPAGPLPARLPEPRPDDLATVEFTSGSTGRPKMVAQRYDTREELVSRLAHGLDPRGPATLLSVTPISHTTAPMADAVLASGGRVVLHDEFDASDVLDAFERHRVTDVYLAVPHLYRLLDHPAAPLTDLSSLRRITYSGTPAAPARVARAVELFGDVLIQVYGTTEAGGISSLNPLDHREPELLGSAGRPFPWVRVEVRGPGGGPQVERGVSGEIWISSPTVTAGYLGDEERTGTVFRDGWLCTGDLGHWDRYGYLRLDGRVGDVIKHGGLKLDPAAIEEALMRHPQVRQATVFGVRDRDWVEQVHAAVELYSGAGHTSCDLRGYVAAALTPEHTPVRVSVWPKLPLTPSGKPDRAYLRSVSPPDLAARDAADPPGPGAPATAGHGTDPPYGTAARHGTENRHGADPPYGTGVPRVGGPALSSPRGATARADPVRASGAGHQPDHATSRTRKGVP</sequence>
<protein>
    <submittedName>
        <fullName evidence="4">Long-chain-fatty-acid--CoA ligase</fullName>
        <ecNumber evidence="4">6.2.1.3</ecNumber>
    </submittedName>
</protein>
<evidence type="ECO:0000256" key="1">
    <source>
        <dbReference type="SAM" id="MobiDB-lite"/>
    </source>
</evidence>
<dbReference type="KEGG" id="sve:SVEN_5127"/>
<name>F2R441_STRVP</name>
<dbReference type="InterPro" id="IPR050237">
    <property type="entry name" value="ATP-dep_AMP-bd_enzyme"/>
</dbReference>
<dbReference type="Pfam" id="PF13193">
    <property type="entry name" value="AMP-binding_C"/>
    <property type="match status" value="1"/>
</dbReference>
<dbReference type="Gene3D" id="3.30.300.30">
    <property type="match status" value="1"/>
</dbReference>
<dbReference type="Pfam" id="PF00501">
    <property type="entry name" value="AMP-binding"/>
    <property type="match status" value="1"/>
</dbReference>
<dbReference type="InterPro" id="IPR025110">
    <property type="entry name" value="AMP-bd_C"/>
</dbReference>
<dbReference type="SUPFAM" id="SSF56801">
    <property type="entry name" value="Acetyl-CoA synthetase-like"/>
    <property type="match status" value="1"/>
</dbReference>
<dbReference type="InterPro" id="IPR042099">
    <property type="entry name" value="ANL_N_sf"/>
</dbReference>
<feature type="domain" description="AMP-binding enzyme C-terminal" evidence="3">
    <location>
        <begin position="418"/>
        <end position="492"/>
    </location>
</feature>
<dbReference type="eggNOG" id="COG0318">
    <property type="taxonomic scope" value="Bacteria"/>
</dbReference>
<dbReference type="Proteomes" id="UP000006854">
    <property type="component" value="Chromosome"/>
</dbReference>
<keyword evidence="4" id="KW-0436">Ligase</keyword>
<evidence type="ECO:0000313" key="5">
    <source>
        <dbReference type="Proteomes" id="UP000006854"/>
    </source>
</evidence>
<dbReference type="RefSeq" id="WP_015036311.1">
    <property type="nucleotide sequence ID" value="NC_018750.1"/>
</dbReference>
<proteinExistence type="predicted"/>
<dbReference type="InterPro" id="IPR045851">
    <property type="entry name" value="AMP-bd_C_sf"/>
</dbReference>
<reference evidence="4 5" key="1">
    <citation type="journal article" date="2011" name="BMC Genomics">
        <title>Genome-wide analysis of the role of GlnR in Streptomyces venezuelae provides new insights into global nitrogen regulation in actinomycetes.</title>
        <authorList>
            <person name="Pullan S.T."/>
            <person name="Bibb M.J."/>
            <person name="Merrick M."/>
        </authorList>
    </citation>
    <scope>NUCLEOTIDE SEQUENCE [LARGE SCALE GENOMIC DNA]</scope>
    <source>
        <strain evidence="4">ATCC 10712</strain>
    </source>
</reference>
<dbReference type="HOGENOM" id="CLU_000022_59_0_11"/>
<feature type="region of interest" description="Disordered" evidence="1">
    <location>
        <begin position="505"/>
        <end position="595"/>
    </location>
</feature>
<accession>F2R441</accession>
<evidence type="ECO:0000259" key="2">
    <source>
        <dbReference type="Pfam" id="PF00501"/>
    </source>
</evidence>
<dbReference type="EC" id="6.2.1.3" evidence="4"/>
<feature type="compositionally biased region" description="Low complexity" evidence="1">
    <location>
        <begin position="519"/>
        <end position="530"/>
    </location>
</feature>
<feature type="domain" description="AMP-dependent synthetase/ligase" evidence="2">
    <location>
        <begin position="12"/>
        <end position="367"/>
    </location>
</feature>
<dbReference type="PATRIC" id="fig|953739.5.peg.264"/>
<dbReference type="EMBL" id="FR845719">
    <property type="protein sequence ID" value="CCA58413.1"/>
    <property type="molecule type" value="Genomic_DNA"/>
</dbReference>